<keyword evidence="3" id="KW-1185">Reference proteome</keyword>
<dbReference type="EMBL" id="CP054143">
    <property type="protein sequence ID" value="QKJ68021.1"/>
    <property type="molecule type" value="Genomic_DNA"/>
</dbReference>
<dbReference type="SUPFAM" id="SSF160719">
    <property type="entry name" value="gpW/gp25-like"/>
    <property type="match status" value="1"/>
</dbReference>
<dbReference type="RefSeq" id="WP_173534522.1">
    <property type="nucleotide sequence ID" value="NZ_CP054143.1"/>
</dbReference>
<dbReference type="InterPro" id="IPR007048">
    <property type="entry name" value="IraD/Gp25-like"/>
</dbReference>
<accession>A0A6M8STK6</accession>
<gene>
    <name evidence="2" type="ORF">HQN60_15555</name>
</gene>
<protein>
    <submittedName>
        <fullName evidence="2">GPW/gp25 family protein</fullName>
    </submittedName>
</protein>
<reference evidence="2 3" key="1">
    <citation type="submission" date="2020-05" db="EMBL/GenBank/DDBJ databases">
        <title>Complete genome sequence of Deefgea sp. D17.</title>
        <authorList>
            <person name="Bae J.-W."/>
            <person name="Han J.E."/>
        </authorList>
    </citation>
    <scope>NUCLEOTIDE SEQUENCE [LARGE SCALE GENOMIC DNA]</scope>
    <source>
        <strain evidence="2 3">D17</strain>
    </source>
</reference>
<organism evidence="2 3">
    <name type="scientific">Deefgea piscis</name>
    <dbReference type="NCBI Taxonomy" id="2739061"/>
    <lineage>
        <taxon>Bacteria</taxon>
        <taxon>Pseudomonadati</taxon>
        <taxon>Pseudomonadota</taxon>
        <taxon>Betaproteobacteria</taxon>
        <taxon>Neisseriales</taxon>
        <taxon>Chitinibacteraceae</taxon>
        <taxon>Deefgea</taxon>
    </lineage>
</organism>
<proteinExistence type="predicted"/>
<dbReference type="AlphaFoldDB" id="A0A6M8STK6"/>
<dbReference type="Pfam" id="PF04965">
    <property type="entry name" value="GPW_gp25"/>
    <property type="match status" value="1"/>
</dbReference>
<evidence type="ECO:0000259" key="1">
    <source>
        <dbReference type="Pfam" id="PF04965"/>
    </source>
</evidence>
<sequence>MDVTEIQSSEWSMALGQFDRVVEAFADVDQCLRIIIRTPKGSDPHRPLFGCDIWQHLDKPINQVRPLVIRELIDALSMWEPRIMLLRIEVEAADLHWLNFKIVWQPAAGGEPRQTEVFYRE</sequence>
<name>A0A6M8STK6_9NEIS</name>
<feature type="domain" description="IraD/Gp25-like" evidence="1">
    <location>
        <begin position="26"/>
        <end position="102"/>
    </location>
</feature>
<dbReference type="Proteomes" id="UP000504844">
    <property type="component" value="Chromosome"/>
</dbReference>
<dbReference type="Gene3D" id="3.10.450.40">
    <property type="match status" value="1"/>
</dbReference>
<evidence type="ECO:0000313" key="3">
    <source>
        <dbReference type="Proteomes" id="UP000504844"/>
    </source>
</evidence>
<evidence type="ECO:0000313" key="2">
    <source>
        <dbReference type="EMBL" id="QKJ68021.1"/>
    </source>
</evidence>
<dbReference type="KEGG" id="dee:HQN60_15555"/>